<evidence type="ECO:0000313" key="13">
    <source>
        <dbReference type="Proteomes" id="UP001214628"/>
    </source>
</evidence>
<keyword evidence="5 9" id="KW-0863">Zinc-finger</keyword>
<keyword evidence="13" id="KW-1185">Reference proteome</keyword>
<evidence type="ECO:0000256" key="3">
    <source>
        <dbReference type="ARBA" id="ARBA00022723"/>
    </source>
</evidence>
<keyword evidence="3" id="KW-0479">Metal-binding</keyword>
<dbReference type="InterPro" id="IPR013087">
    <property type="entry name" value="Znf_C2H2_type"/>
</dbReference>
<evidence type="ECO:0000256" key="2">
    <source>
        <dbReference type="ARBA" id="ARBA00022491"/>
    </source>
</evidence>
<evidence type="ECO:0000256" key="1">
    <source>
        <dbReference type="ARBA" id="ARBA00004123"/>
    </source>
</evidence>
<accession>A0AAF0F871</accession>
<dbReference type="SUPFAM" id="SSF57667">
    <property type="entry name" value="beta-beta-alpha zinc fingers"/>
    <property type="match status" value="2"/>
</dbReference>
<feature type="region of interest" description="Disordered" evidence="10">
    <location>
        <begin position="612"/>
        <end position="646"/>
    </location>
</feature>
<feature type="compositionally biased region" description="Polar residues" evidence="10">
    <location>
        <begin position="431"/>
        <end position="447"/>
    </location>
</feature>
<feature type="region of interest" description="Disordered" evidence="10">
    <location>
        <begin position="505"/>
        <end position="532"/>
    </location>
</feature>
<evidence type="ECO:0000313" key="12">
    <source>
        <dbReference type="EMBL" id="WFD42605.1"/>
    </source>
</evidence>
<reference evidence="12" key="1">
    <citation type="submission" date="2023-02" db="EMBL/GenBank/DDBJ databases">
        <title>Mating type loci evolution in Malassezia.</title>
        <authorList>
            <person name="Coelho M.A."/>
        </authorList>
    </citation>
    <scope>NUCLEOTIDE SEQUENCE</scope>
    <source>
        <strain evidence="12">CBS 14136</strain>
    </source>
</reference>
<feature type="region of interest" description="Disordered" evidence="10">
    <location>
        <begin position="99"/>
        <end position="145"/>
    </location>
</feature>
<name>A0AAF0F871_9BASI</name>
<evidence type="ECO:0000256" key="7">
    <source>
        <dbReference type="ARBA" id="ARBA00023242"/>
    </source>
</evidence>
<comment type="subcellular location">
    <subcellularLocation>
        <location evidence="1">Nucleus</location>
    </subcellularLocation>
</comment>
<organism evidence="12 13">
    <name type="scientific">Malassezia psittaci</name>
    <dbReference type="NCBI Taxonomy" id="1821823"/>
    <lineage>
        <taxon>Eukaryota</taxon>
        <taxon>Fungi</taxon>
        <taxon>Dikarya</taxon>
        <taxon>Basidiomycota</taxon>
        <taxon>Ustilaginomycotina</taxon>
        <taxon>Malasseziomycetes</taxon>
        <taxon>Malasseziales</taxon>
        <taxon>Malasseziaceae</taxon>
        <taxon>Malassezia</taxon>
    </lineage>
</organism>
<protein>
    <recommendedName>
        <fullName evidence="11">C2H2-type domain-containing protein</fullName>
    </recommendedName>
</protein>
<feature type="region of interest" description="Disordered" evidence="10">
    <location>
        <begin position="160"/>
        <end position="203"/>
    </location>
</feature>
<sequence length="657" mass="73227">MSEPKESKASSASDLETQCLWRGCNVQSDNAEELYKHLCDDHVGRNSKNNLCLSCHWDGCQAAYSKRDHITSHLRIHLPMKPFLCTVCGKKFKRSQDLKKHGRTHLYSTSQDEKPTEDTHDSDTSAPIRDTLIPPSAPVSMYPNLPTLCTTTSRDNLALTPSFRSTSSRESLSPTSSYSLSQDASPRGFAPVPHTEMGNSNFVGKDALHPPALKTYGFMDQYPGLHRASPVTDLDESSRMASNMPVRNESWNVGSKRPRRAIHEFWEDVGRKKIPPTYDSNLAQKFDQLLPAECAQDVGSLDLFLGESLNAIGSFGVQDALPMLNAPDRLYQPQAMASADAYHSRLSMPQSPRSITPNIADVNSWLVNVGLDMSRSWPSNTDGNLTAKEPQPNFSDFAHSLNLLGLANIPGCEAFHLENKSIGNATGLNSSQDSLRGMSSHTLQSQLRVRDSGASPTYRHVEPLTRAPVSLRSNASYQRATLPHDAKVDMEENVIDLPRNAPSLYPSLPDNHRAIPMDERPSPPPRHREPNKECIPCERHLHLIVNVLLVLNRRQRIDPHSGRIVPWFGDSRERSRNLFPPASLRRKDGRERSLSKPSFYDVSYRRNTHRDPASISHLSSWPSRPPLSAQDTTQEQPPSRNGALPSIAQLLSDVDMN</sequence>
<evidence type="ECO:0000256" key="8">
    <source>
        <dbReference type="ARBA" id="ARBA00038089"/>
    </source>
</evidence>
<dbReference type="Proteomes" id="UP001214628">
    <property type="component" value="Chromosome 1"/>
</dbReference>
<dbReference type="Pfam" id="PF00096">
    <property type="entry name" value="zf-C2H2"/>
    <property type="match status" value="1"/>
</dbReference>
<gene>
    <name evidence="12" type="ORF">MPSI1_001251</name>
</gene>
<dbReference type="GO" id="GO:0005634">
    <property type="term" value="C:nucleus"/>
    <property type="evidence" value="ECO:0007669"/>
    <property type="project" value="UniProtKB-SubCell"/>
</dbReference>
<dbReference type="PANTHER" id="PTHR47257:SF1">
    <property type="entry name" value="PH-RESPONSE TRANSCRIPTION FACTOR PACC_RIM101"/>
    <property type="match status" value="1"/>
</dbReference>
<evidence type="ECO:0000256" key="6">
    <source>
        <dbReference type="ARBA" id="ARBA00022833"/>
    </source>
</evidence>
<dbReference type="Gene3D" id="3.30.160.60">
    <property type="entry name" value="Classic Zinc Finger"/>
    <property type="match status" value="2"/>
</dbReference>
<dbReference type="GO" id="GO:0008270">
    <property type="term" value="F:zinc ion binding"/>
    <property type="evidence" value="ECO:0007669"/>
    <property type="project" value="UniProtKB-KW"/>
</dbReference>
<feature type="domain" description="C2H2-type" evidence="11">
    <location>
        <begin position="53"/>
        <end position="82"/>
    </location>
</feature>
<comment type="similarity">
    <text evidence="8">Belongs to the pacC/RIM101 family.</text>
</comment>
<dbReference type="InterPro" id="IPR036236">
    <property type="entry name" value="Znf_C2H2_sf"/>
</dbReference>
<dbReference type="SMART" id="SM00355">
    <property type="entry name" value="ZnF_C2H2"/>
    <property type="match status" value="3"/>
</dbReference>
<keyword evidence="4" id="KW-0677">Repeat</keyword>
<feature type="region of interest" description="Disordered" evidence="10">
    <location>
        <begin position="431"/>
        <end position="458"/>
    </location>
</feature>
<dbReference type="PROSITE" id="PS50157">
    <property type="entry name" value="ZINC_FINGER_C2H2_2"/>
    <property type="match status" value="2"/>
</dbReference>
<feature type="domain" description="C2H2-type" evidence="11">
    <location>
        <begin position="83"/>
        <end position="105"/>
    </location>
</feature>
<proteinExistence type="inferred from homology"/>
<keyword evidence="6" id="KW-0862">Zinc</keyword>
<dbReference type="EMBL" id="CP118375">
    <property type="protein sequence ID" value="WFD42605.1"/>
    <property type="molecule type" value="Genomic_DNA"/>
</dbReference>
<evidence type="ECO:0000256" key="5">
    <source>
        <dbReference type="ARBA" id="ARBA00022771"/>
    </source>
</evidence>
<dbReference type="AlphaFoldDB" id="A0AAF0F871"/>
<feature type="compositionally biased region" description="Basic and acidic residues" evidence="10">
    <location>
        <begin position="510"/>
        <end position="532"/>
    </location>
</feature>
<feature type="compositionally biased region" description="Polar residues" evidence="10">
    <location>
        <begin position="629"/>
        <end position="639"/>
    </location>
</feature>
<evidence type="ECO:0000256" key="9">
    <source>
        <dbReference type="PROSITE-ProRule" id="PRU00042"/>
    </source>
</evidence>
<evidence type="ECO:0000256" key="4">
    <source>
        <dbReference type="ARBA" id="ARBA00022737"/>
    </source>
</evidence>
<keyword evidence="7" id="KW-0539">Nucleus</keyword>
<dbReference type="PROSITE" id="PS00028">
    <property type="entry name" value="ZINC_FINGER_C2H2_1"/>
    <property type="match status" value="2"/>
</dbReference>
<dbReference type="InterPro" id="IPR050806">
    <property type="entry name" value="pacC/RIM101"/>
</dbReference>
<feature type="compositionally biased region" description="Basic and acidic residues" evidence="10">
    <location>
        <begin position="111"/>
        <end position="123"/>
    </location>
</feature>
<feature type="compositionally biased region" description="Low complexity" evidence="10">
    <location>
        <begin position="161"/>
        <end position="181"/>
    </location>
</feature>
<evidence type="ECO:0000259" key="11">
    <source>
        <dbReference type="PROSITE" id="PS50157"/>
    </source>
</evidence>
<dbReference type="GO" id="GO:0045944">
    <property type="term" value="P:positive regulation of transcription by RNA polymerase II"/>
    <property type="evidence" value="ECO:0007669"/>
    <property type="project" value="TreeGrafter"/>
</dbReference>
<keyword evidence="2" id="KW-0678">Repressor</keyword>
<dbReference type="PANTHER" id="PTHR47257">
    <property type="entry name" value="PH-RESPONSE TRANSCRIPTION FACTOR PACC/RIM101"/>
    <property type="match status" value="1"/>
</dbReference>
<dbReference type="FunFam" id="3.30.160.60:FF:002343">
    <property type="entry name" value="Zinc finger protein 33A"/>
    <property type="match status" value="1"/>
</dbReference>
<evidence type="ECO:0000256" key="10">
    <source>
        <dbReference type="SAM" id="MobiDB-lite"/>
    </source>
</evidence>